<dbReference type="InterPro" id="IPR042449">
    <property type="entry name" value="Ub-E1_IAD_1"/>
</dbReference>
<evidence type="ECO:0000256" key="14">
    <source>
        <dbReference type="PIRSR" id="PIRSR039133-3"/>
    </source>
</evidence>
<evidence type="ECO:0000256" key="4">
    <source>
        <dbReference type="ARBA" id="ARBA00022490"/>
    </source>
</evidence>
<feature type="domain" description="THIF-type NAD/FAD binding fold" evidence="18">
    <location>
        <begin position="9"/>
        <end position="456"/>
    </location>
</feature>
<accession>A0A871R4C3</accession>
<dbReference type="GO" id="GO:0046872">
    <property type="term" value="F:metal ion binding"/>
    <property type="evidence" value="ECO:0007669"/>
    <property type="project" value="UniProtKB-KW"/>
</dbReference>
<feature type="binding site" evidence="13">
    <location>
        <begin position="122"/>
        <end position="127"/>
    </location>
    <ligand>
        <name>ATP</name>
        <dbReference type="ChEBI" id="CHEBI:30616"/>
    </ligand>
</feature>
<comment type="similarity">
    <text evidence="3 11">Belongs to the ubiquitin-activating E1 family.</text>
</comment>
<dbReference type="PROSITE" id="PS00865">
    <property type="entry name" value="UBIQUITIN_ACTIVAT_2"/>
    <property type="match status" value="1"/>
</dbReference>
<dbReference type="RefSeq" id="XP_041138130.1">
    <property type="nucleotide sequence ID" value="XM_041279916.1"/>
</dbReference>
<dbReference type="Proteomes" id="UP000663131">
    <property type="component" value="Chromosome 8"/>
</dbReference>
<reference evidence="20" key="2">
    <citation type="journal article" name="BMC Genomics">
        <title>New genome assemblies reveal patterns of domestication and adaptation across Brettanomyces (Dekkera) species.</title>
        <authorList>
            <person name="Roach M.J."/>
            <person name="Borneman A.R."/>
        </authorList>
    </citation>
    <scope>NUCLEOTIDE SEQUENCE</scope>
    <source>
        <strain evidence="20">UCD 2041</strain>
    </source>
</reference>
<keyword evidence="4" id="KW-0963">Cytoplasm</keyword>
<dbReference type="UniPathway" id="UPA00886"/>
<dbReference type="InterPro" id="IPR000594">
    <property type="entry name" value="ThiF_NAD_FAD-bd"/>
</dbReference>
<dbReference type="Gene3D" id="3.50.50.80">
    <property type="entry name" value="Ubiquitin-activating enzyme E1, inactive adenylation domain, subdomain 1"/>
    <property type="match status" value="1"/>
</dbReference>
<evidence type="ECO:0000256" key="8">
    <source>
        <dbReference type="ARBA" id="ARBA00022833"/>
    </source>
</evidence>
<dbReference type="InterPro" id="IPR030661">
    <property type="entry name" value="Uba2"/>
</dbReference>
<proteinExistence type="inferred from homology"/>
<feature type="domain" description="Ubiquitin-activating enzyme SCCH" evidence="19">
    <location>
        <begin position="332"/>
        <end position="388"/>
    </location>
</feature>
<keyword evidence="8 11" id="KW-0862">Zinc</keyword>
<evidence type="ECO:0000256" key="17">
    <source>
        <dbReference type="SAM" id="MobiDB-lite"/>
    </source>
</evidence>
<dbReference type="GO" id="GO:0016925">
    <property type="term" value="P:protein sumoylation"/>
    <property type="evidence" value="ECO:0007669"/>
    <property type="project" value="UniProtKB-UniRule"/>
</dbReference>
<evidence type="ECO:0000256" key="15">
    <source>
        <dbReference type="PROSITE-ProRule" id="PRU10132"/>
    </source>
</evidence>
<evidence type="ECO:0000256" key="16">
    <source>
        <dbReference type="SAM" id="Coils"/>
    </source>
</evidence>
<keyword evidence="6 11" id="KW-0547">Nucleotide-binding</keyword>
<gene>
    <name evidence="20" type="ORF">BRETT_001362</name>
</gene>
<dbReference type="GO" id="GO:0005737">
    <property type="term" value="C:cytoplasm"/>
    <property type="evidence" value="ECO:0007669"/>
    <property type="project" value="UniProtKB-SubCell"/>
</dbReference>
<dbReference type="InterPro" id="IPR023318">
    <property type="entry name" value="Ub_act_enz_dom_a_sf"/>
</dbReference>
<dbReference type="GO" id="GO:0031510">
    <property type="term" value="C:SUMO activating enzyme complex"/>
    <property type="evidence" value="ECO:0007669"/>
    <property type="project" value="UniProtKB-UniRule"/>
</dbReference>
<dbReference type="GO" id="GO:0005524">
    <property type="term" value="F:ATP binding"/>
    <property type="evidence" value="ECO:0007669"/>
    <property type="project" value="UniProtKB-UniRule"/>
</dbReference>
<feature type="binding site" evidence="13">
    <location>
        <begin position="60"/>
        <end position="63"/>
    </location>
    <ligand>
        <name>ATP</name>
        <dbReference type="ChEBI" id="CHEBI:30616"/>
    </ligand>
</feature>
<feature type="compositionally biased region" description="Acidic residues" evidence="17">
    <location>
        <begin position="579"/>
        <end position="595"/>
    </location>
</feature>
<feature type="binding site" evidence="13">
    <location>
        <begin position="28"/>
        <end position="33"/>
    </location>
    <ligand>
        <name>ATP</name>
        <dbReference type="ChEBI" id="CHEBI:30616"/>
    </ligand>
</feature>
<evidence type="ECO:0000256" key="6">
    <source>
        <dbReference type="ARBA" id="ARBA00022741"/>
    </source>
</evidence>
<dbReference type="OrthoDB" id="10255449at2759"/>
<comment type="subunit">
    <text evidence="11">Heterodimer.</text>
</comment>
<dbReference type="EMBL" id="CP063136">
    <property type="protein sequence ID" value="QOU21637.1"/>
    <property type="molecule type" value="Genomic_DNA"/>
</dbReference>
<dbReference type="InterPro" id="IPR019572">
    <property type="entry name" value="UBA_E1_SCCH"/>
</dbReference>
<reference evidence="20" key="1">
    <citation type="submission" date="2020-10" db="EMBL/GenBank/DDBJ databases">
        <authorList>
            <person name="Palmer J.M."/>
        </authorList>
    </citation>
    <scope>NUCLEOTIDE SEQUENCE</scope>
    <source>
        <strain evidence="20">UCD 2041</strain>
    </source>
</reference>
<comment type="pathway">
    <text evidence="2 11">Protein modification; protein sumoylation.</text>
</comment>
<evidence type="ECO:0000256" key="10">
    <source>
        <dbReference type="ARBA" id="ARBA00073512"/>
    </source>
</evidence>
<dbReference type="PANTHER" id="PTHR10953">
    <property type="entry name" value="UBIQUITIN-ACTIVATING ENZYME E1"/>
    <property type="match status" value="1"/>
</dbReference>
<dbReference type="InterPro" id="IPR045886">
    <property type="entry name" value="ThiF/MoeB/HesA"/>
</dbReference>
<feature type="binding site" evidence="14">
    <location>
        <position position="458"/>
    </location>
    <ligand>
        <name>Zn(2+)</name>
        <dbReference type="ChEBI" id="CHEBI:29105"/>
    </ligand>
</feature>
<evidence type="ECO:0000256" key="5">
    <source>
        <dbReference type="ARBA" id="ARBA00022723"/>
    </source>
</evidence>
<dbReference type="PANTHER" id="PTHR10953:SF5">
    <property type="entry name" value="SUMO-ACTIVATING ENZYME SUBUNIT 2"/>
    <property type="match status" value="1"/>
</dbReference>
<dbReference type="Pfam" id="PF00899">
    <property type="entry name" value="ThiF"/>
    <property type="match status" value="1"/>
</dbReference>
<evidence type="ECO:0000256" key="7">
    <source>
        <dbReference type="ARBA" id="ARBA00022786"/>
    </source>
</evidence>
<feature type="compositionally biased region" description="Basic and acidic residues" evidence="17">
    <location>
        <begin position="617"/>
        <end position="628"/>
    </location>
</feature>
<dbReference type="Gene3D" id="1.10.10.520">
    <property type="entry name" value="Ubiquitin activating enzymes (Uba3). Chain: B, domain 2"/>
    <property type="match status" value="1"/>
</dbReference>
<feature type="binding site" evidence="14">
    <location>
        <position position="163"/>
    </location>
    <ligand>
        <name>Zn(2+)</name>
        <dbReference type="ChEBI" id="CHEBI:29105"/>
    </ligand>
</feature>
<dbReference type="Pfam" id="PF10585">
    <property type="entry name" value="UBA_E1_SCCH"/>
    <property type="match status" value="1"/>
</dbReference>
<protein>
    <recommendedName>
        <fullName evidence="10 11">Ubiquitin-activating enzyme E1-like</fullName>
    </recommendedName>
</protein>
<feature type="region of interest" description="Disordered" evidence="17">
    <location>
        <begin position="558"/>
        <end position="634"/>
    </location>
</feature>
<dbReference type="SUPFAM" id="SSF69572">
    <property type="entry name" value="Activating enzymes of the ubiquitin-like proteins"/>
    <property type="match status" value="1"/>
</dbReference>
<evidence type="ECO:0000256" key="12">
    <source>
        <dbReference type="PIRSR" id="PIRSR039133-1"/>
    </source>
</evidence>
<organism evidence="20 21">
    <name type="scientific">Dekkera bruxellensis</name>
    <name type="common">Brettanomyces custersii</name>
    <dbReference type="NCBI Taxonomy" id="5007"/>
    <lineage>
        <taxon>Eukaryota</taxon>
        <taxon>Fungi</taxon>
        <taxon>Dikarya</taxon>
        <taxon>Ascomycota</taxon>
        <taxon>Saccharomycotina</taxon>
        <taxon>Pichiomycetes</taxon>
        <taxon>Pichiales</taxon>
        <taxon>Pichiaceae</taxon>
        <taxon>Brettanomyces</taxon>
    </lineage>
</organism>
<keyword evidence="7 11" id="KW-0833">Ubl conjugation pathway</keyword>
<dbReference type="InterPro" id="IPR035985">
    <property type="entry name" value="Ubiquitin-activating_enz"/>
</dbReference>
<dbReference type="GeneID" id="64573287"/>
<comment type="subcellular location">
    <subcellularLocation>
        <location evidence="1">Cytoplasm</location>
    </subcellularLocation>
</comment>
<sequence>MAIDSYMQKMFGDTNVSAFRDATVLLVGAGGIGCELLKDLIMMQFGEIHVLDLDTIDLSNLNRQFLFRQKDIKTSKALTAVKAVKSFNHFSKLVAHHGNIMDKAQFPLSFFEQFDMIFNALDNLEARMYVNKICLFTRVPLMESGTTGLKGQVQPIYPYLTECFACVPKTTPKAFPVCTIRSTPSKPVHCVTWAKNYLFPQLFGPRDFETQNVPTANQDEKSEEDNAKEKAEALRETNELLDLKNKIDYAAEKLQNLEGTTEFGFINDIIAKVFYSDIVRLLRMDSLWRSREKPTPLDYEGQYKQHLDQFLGKLPTDNLSVSDQKLWTPLENLKVFAKATLNLTRRLAKEKIIDFDKDDQDALDFVATASNLRSVIFDIPRKTEFEVKQIAGNIIPAVATTNAIMAGFSGLSSIHYFLSGKNTEEAVKHSRMICDSSSRERFVNSSTLFKPNPKCKQCSITRGIAKVDLSTIDVGAFRDAILSKYNYEDDISLTTSDSRLLYDFDFDDNRKSKLSKFVTNGDILLVTDSEEKLDLVELMLVDTSGKSLVLPDLEIPEYQGNEQESETEDNSDSNSVIEQEGDDDDIVVLDEDEDEKQISKKRKLEDDFSNGKSVKSRKVEHGESKPDDDMVVLD</sequence>
<evidence type="ECO:0000259" key="18">
    <source>
        <dbReference type="Pfam" id="PF00899"/>
    </source>
</evidence>
<keyword evidence="16" id="KW-0175">Coiled coil</keyword>
<dbReference type="GO" id="GO:0019948">
    <property type="term" value="F:SUMO activating enzyme activity"/>
    <property type="evidence" value="ECO:0007669"/>
    <property type="project" value="UniProtKB-UniRule"/>
</dbReference>
<evidence type="ECO:0000256" key="9">
    <source>
        <dbReference type="ARBA" id="ARBA00022840"/>
    </source>
</evidence>
<dbReference type="FunFam" id="3.50.50.80:FF:000004">
    <property type="entry name" value="Ubiquitin-activating enzyme E1-like"/>
    <property type="match status" value="1"/>
</dbReference>
<evidence type="ECO:0000256" key="2">
    <source>
        <dbReference type="ARBA" id="ARBA00004718"/>
    </source>
</evidence>
<dbReference type="Gene3D" id="3.10.290.20">
    <property type="entry name" value="Ubiquitin-like 2 activating enzyme e1b. Chain: B, domain 3"/>
    <property type="match status" value="1"/>
</dbReference>
<evidence type="ECO:0000256" key="11">
    <source>
        <dbReference type="PIRNR" id="PIRNR039133"/>
    </source>
</evidence>
<evidence type="ECO:0000256" key="1">
    <source>
        <dbReference type="ARBA" id="ARBA00004496"/>
    </source>
</evidence>
<name>A0A871R4C3_DEKBR</name>
<keyword evidence="9 11" id="KW-0067">ATP-binding</keyword>
<feature type="binding site" evidence="13">
    <location>
        <position position="52"/>
    </location>
    <ligand>
        <name>ATP</name>
        <dbReference type="ChEBI" id="CHEBI:30616"/>
    </ligand>
</feature>
<dbReference type="InterPro" id="IPR033127">
    <property type="entry name" value="UBQ-activ_enz_E1_Cys_AS"/>
</dbReference>
<feature type="binding site" evidence="14">
    <location>
        <position position="455"/>
    </location>
    <ligand>
        <name>Zn(2+)</name>
        <dbReference type="ChEBI" id="CHEBI:29105"/>
    </ligand>
</feature>
<evidence type="ECO:0000259" key="19">
    <source>
        <dbReference type="Pfam" id="PF10585"/>
    </source>
</evidence>
<dbReference type="PIRSF" id="PIRSF039133">
    <property type="entry name" value="SUMO_E1B"/>
    <property type="match status" value="1"/>
</dbReference>
<dbReference type="KEGG" id="bbrx:BRETT_001362"/>
<dbReference type="AlphaFoldDB" id="A0A871R4C3"/>
<keyword evidence="5 11" id="KW-0479">Metal-binding</keyword>
<feature type="binding site" evidence="14">
    <location>
        <position position="166"/>
    </location>
    <ligand>
        <name>Zn(2+)</name>
        <dbReference type="ChEBI" id="CHEBI:29105"/>
    </ligand>
</feature>
<evidence type="ECO:0000313" key="21">
    <source>
        <dbReference type="Proteomes" id="UP000663131"/>
    </source>
</evidence>
<evidence type="ECO:0000256" key="3">
    <source>
        <dbReference type="ARBA" id="ARBA00005673"/>
    </source>
</evidence>
<evidence type="ECO:0000313" key="20">
    <source>
        <dbReference type="EMBL" id="QOU21637.1"/>
    </source>
</evidence>
<feature type="active site" description="Glycyl thioester intermediate" evidence="12 15">
    <location>
        <position position="178"/>
    </location>
</feature>
<evidence type="ECO:0000256" key="13">
    <source>
        <dbReference type="PIRSR" id="PIRSR039133-2"/>
    </source>
</evidence>
<feature type="binding site" evidence="13">
    <location>
        <position position="76"/>
    </location>
    <ligand>
        <name>ATP</name>
        <dbReference type="ChEBI" id="CHEBI:30616"/>
    </ligand>
</feature>
<feature type="coiled-coil region" evidence="16">
    <location>
        <begin position="217"/>
        <end position="260"/>
    </location>
</feature>